<gene>
    <name evidence="3" type="ORF">JZ751_014494</name>
</gene>
<dbReference type="GO" id="GO:0007166">
    <property type="term" value="P:cell surface receptor signaling pathway"/>
    <property type="evidence" value="ECO:0007669"/>
    <property type="project" value="TreeGrafter"/>
</dbReference>
<keyword evidence="4" id="KW-1185">Reference proteome</keyword>
<dbReference type="Proteomes" id="UP000824540">
    <property type="component" value="Unassembled WGS sequence"/>
</dbReference>
<feature type="domain" description="Ig-like" evidence="2">
    <location>
        <begin position="75"/>
        <end position="118"/>
    </location>
</feature>
<evidence type="ECO:0000313" key="3">
    <source>
        <dbReference type="EMBL" id="KAG9328343.1"/>
    </source>
</evidence>
<protein>
    <recommendedName>
        <fullName evidence="2">Ig-like domain-containing protein</fullName>
    </recommendedName>
</protein>
<dbReference type="EMBL" id="JAFBMS010002358">
    <property type="protein sequence ID" value="KAG9328343.1"/>
    <property type="molecule type" value="Genomic_DNA"/>
</dbReference>
<sequence length="118" mass="13134">VQSQTEQKVSQWPSHTVVTQGSSVKLTCAQSGSDNVIYPEAEPQTGDHFVDVNTMKLLTLLLCYQLADVQSQTEQKVSQWPSQTVVTQGSSVELTCAQSGSDQNMYWYRQQSSTELQM</sequence>
<reference evidence="3" key="1">
    <citation type="thesis" date="2021" institute="BYU ScholarsArchive" country="Provo, UT, USA">
        <title>Applications of and Algorithms for Genome Assembly and Genomic Analyses with an Emphasis on Marine Teleosts.</title>
        <authorList>
            <person name="Pickett B.D."/>
        </authorList>
    </citation>
    <scope>NUCLEOTIDE SEQUENCE</scope>
    <source>
        <strain evidence="3">HI-2016</strain>
    </source>
</reference>
<comment type="caution">
    <text evidence="3">The sequence shown here is derived from an EMBL/GenBank/DDBJ whole genome shotgun (WGS) entry which is preliminary data.</text>
</comment>
<dbReference type="GO" id="GO:0005886">
    <property type="term" value="C:plasma membrane"/>
    <property type="evidence" value="ECO:0007669"/>
    <property type="project" value="TreeGrafter"/>
</dbReference>
<proteinExistence type="predicted"/>
<dbReference type="OrthoDB" id="8947657at2759"/>
<dbReference type="InterPro" id="IPR036179">
    <property type="entry name" value="Ig-like_dom_sf"/>
</dbReference>
<dbReference type="GO" id="GO:0002376">
    <property type="term" value="P:immune system process"/>
    <property type="evidence" value="ECO:0007669"/>
    <property type="project" value="UniProtKB-KW"/>
</dbReference>
<dbReference type="PANTHER" id="PTHR23268">
    <property type="entry name" value="T-CELL RECEPTOR BETA CHAIN"/>
    <property type="match status" value="1"/>
</dbReference>
<dbReference type="Gene3D" id="2.60.40.10">
    <property type="entry name" value="Immunoglobulins"/>
    <property type="match status" value="1"/>
</dbReference>
<dbReference type="PROSITE" id="PS50835">
    <property type="entry name" value="IG_LIKE"/>
    <property type="match status" value="1"/>
</dbReference>
<dbReference type="InterPro" id="IPR013783">
    <property type="entry name" value="Ig-like_fold"/>
</dbReference>
<feature type="non-terminal residue" evidence="3">
    <location>
        <position position="118"/>
    </location>
</feature>
<evidence type="ECO:0000256" key="1">
    <source>
        <dbReference type="ARBA" id="ARBA00022859"/>
    </source>
</evidence>
<feature type="non-terminal residue" evidence="3">
    <location>
        <position position="1"/>
    </location>
</feature>
<evidence type="ECO:0000313" key="4">
    <source>
        <dbReference type="Proteomes" id="UP000824540"/>
    </source>
</evidence>
<keyword evidence="1" id="KW-0391">Immunity</keyword>
<dbReference type="InterPro" id="IPR007110">
    <property type="entry name" value="Ig-like_dom"/>
</dbReference>
<evidence type="ECO:0000259" key="2">
    <source>
        <dbReference type="PROSITE" id="PS50835"/>
    </source>
</evidence>
<dbReference type="AlphaFoldDB" id="A0A8T2MLI0"/>
<name>A0A8T2MLI0_9TELE</name>
<accession>A0A8T2MLI0</accession>
<organism evidence="3 4">
    <name type="scientific">Albula glossodonta</name>
    <name type="common">roundjaw bonefish</name>
    <dbReference type="NCBI Taxonomy" id="121402"/>
    <lineage>
        <taxon>Eukaryota</taxon>
        <taxon>Metazoa</taxon>
        <taxon>Chordata</taxon>
        <taxon>Craniata</taxon>
        <taxon>Vertebrata</taxon>
        <taxon>Euteleostomi</taxon>
        <taxon>Actinopterygii</taxon>
        <taxon>Neopterygii</taxon>
        <taxon>Teleostei</taxon>
        <taxon>Albuliformes</taxon>
        <taxon>Albulidae</taxon>
        <taxon>Albula</taxon>
    </lineage>
</organism>
<dbReference type="InterPro" id="IPR050413">
    <property type="entry name" value="TCR_beta_variable"/>
</dbReference>
<dbReference type="SUPFAM" id="SSF48726">
    <property type="entry name" value="Immunoglobulin"/>
    <property type="match status" value="1"/>
</dbReference>